<keyword evidence="1" id="KW-0472">Membrane</keyword>
<dbReference type="GO" id="GO:0009636">
    <property type="term" value="P:response to toxic substance"/>
    <property type="evidence" value="ECO:0007669"/>
    <property type="project" value="TreeGrafter"/>
</dbReference>
<feature type="domain" description="DUF5808" evidence="3">
    <location>
        <begin position="334"/>
        <end position="359"/>
    </location>
</feature>
<protein>
    <submittedName>
        <fullName evidence="4">DUF1648 domain-containing protein</fullName>
    </submittedName>
</protein>
<evidence type="ECO:0000313" key="6">
    <source>
        <dbReference type="Proteomes" id="UP000269591"/>
    </source>
</evidence>
<comment type="caution">
    <text evidence="5">The sequence shown here is derived from an EMBL/GenBank/DDBJ whole genome shotgun (WGS) entry which is preliminary data.</text>
</comment>
<name>A0A3N0AW17_9ACTN</name>
<sequence>MIAIATIGTFASLTLAMGLLLAFTPYLMRRNECFAVTVPAAAQRDPRLVSLKKRYATAMLAVTGVSTVIALIAGVLMIQGADQTDGGPIGIGIFLECAALFIPLILSFALMLHNRGKVIRIKRKEGWAAQAQQTIATIAEADMPGAVPFAWNLLYIPVILATLALGLTLYPSMPDMIPMHADFAGNVNSWEPKTIGTVFGFPLAIEVFMAACFMLSHWMILRSKRPSDPDAPATSALAYGMFARAQSIYLLVVGVLVSGGIGILFMLSSAGLIGLGQAGFIIMILCIPVVIGAIALSVVYGQAGSRMFTRMQDGEHLLADEDAHWKLGVFYFNPDDASFIVPERFGIGWTMNFARPAAWAVMLSVPAFTILFVVIVGMLV</sequence>
<keyword evidence="1" id="KW-0812">Transmembrane</keyword>
<feature type="transmembrane region" description="Helical" evidence="1">
    <location>
        <begin position="279"/>
        <end position="301"/>
    </location>
</feature>
<feature type="domain" description="DUF1648" evidence="2">
    <location>
        <begin position="158"/>
        <end position="203"/>
    </location>
</feature>
<dbReference type="EMBL" id="QIBX01000014">
    <property type="protein sequence ID" value="RNL39073.1"/>
    <property type="molecule type" value="Genomic_DNA"/>
</dbReference>
<feature type="transmembrane region" description="Helical" evidence="1">
    <location>
        <begin position="248"/>
        <end position="273"/>
    </location>
</feature>
<proteinExistence type="predicted"/>
<dbReference type="PANTHER" id="PTHR37810:SF9">
    <property type="entry name" value="MEMBRANE PROTEIN"/>
    <property type="match status" value="1"/>
</dbReference>
<feature type="transmembrane region" description="Helical" evidence="1">
    <location>
        <begin position="357"/>
        <end position="379"/>
    </location>
</feature>
<dbReference type="RefSeq" id="WP_123209228.1">
    <property type="nucleotide sequence ID" value="NZ_JBHTHO010000017.1"/>
</dbReference>
<dbReference type="Pfam" id="PF07853">
    <property type="entry name" value="DUF1648"/>
    <property type="match status" value="1"/>
</dbReference>
<evidence type="ECO:0000313" key="4">
    <source>
        <dbReference type="EMBL" id="HJF65904.1"/>
    </source>
</evidence>
<evidence type="ECO:0000256" key="1">
    <source>
        <dbReference type="SAM" id="Phobius"/>
    </source>
</evidence>
<dbReference type="AlphaFoldDB" id="A0A3N0AW17"/>
<feature type="transmembrane region" description="Helical" evidence="1">
    <location>
        <begin position="6"/>
        <end position="27"/>
    </location>
</feature>
<dbReference type="Proteomes" id="UP000786989">
    <property type="component" value="Unassembled WGS sequence"/>
</dbReference>
<organism evidence="5 6">
    <name type="scientific">Slackia equolifaciens</name>
    <dbReference type="NCBI Taxonomy" id="498718"/>
    <lineage>
        <taxon>Bacteria</taxon>
        <taxon>Bacillati</taxon>
        <taxon>Actinomycetota</taxon>
        <taxon>Coriobacteriia</taxon>
        <taxon>Eggerthellales</taxon>
        <taxon>Eggerthellaceae</taxon>
        <taxon>Slackia</taxon>
    </lineage>
</organism>
<dbReference type="EMBL" id="DYWI01000132">
    <property type="protein sequence ID" value="HJF65904.1"/>
    <property type="molecule type" value="Genomic_DNA"/>
</dbReference>
<dbReference type="PANTHER" id="PTHR37810">
    <property type="entry name" value="IMMUNITY PROTEIN SDPI"/>
    <property type="match status" value="1"/>
</dbReference>
<feature type="transmembrane region" description="Helical" evidence="1">
    <location>
        <begin position="153"/>
        <end position="173"/>
    </location>
</feature>
<dbReference type="OrthoDB" id="9808690at2"/>
<reference evidence="4" key="3">
    <citation type="journal article" date="2021" name="PeerJ">
        <title>Extensive microbial diversity within the chicken gut microbiome revealed by metagenomics and culture.</title>
        <authorList>
            <person name="Gilroy R."/>
            <person name="Ravi A."/>
            <person name="Getino M."/>
            <person name="Pursley I."/>
            <person name="Horton D.L."/>
            <person name="Alikhan N.F."/>
            <person name="Baker D."/>
            <person name="Gharbi K."/>
            <person name="Hall N."/>
            <person name="Watson M."/>
            <person name="Adriaenssens E.M."/>
            <person name="Foster-Nyarko E."/>
            <person name="Jarju S."/>
            <person name="Secka A."/>
            <person name="Antonio M."/>
            <person name="Oren A."/>
            <person name="Chaudhuri R.R."/>
            <person name="La Ragione R."/>
            <person name="Hildebrand F."/>
            <person name="Pallen M.J."/>
        </authorList>
    </citation>
    <scope>NUCLEOTIDE SEQUENCE</scope>
    <source>
        <strain evidence="4">ChiGjej6B6-11269</strain>
    </source>
</reference>
<dbReference type="Pfam" id="PF19124">
    <property type="entry name" value="DUF5808"/>
    <property type="match status" value="1"/>
</dbReference>
<dbReference type="InterPro" id="IPR012867">
    <property type="entry name" value="DUF1648"/>
</dbReference>
<reference evidence="5" key="2">
    <citation type="journal article" date="2019" name="Microbiol. Resour. Announc.">
        <title>Draft Genome Sequences of Type Strains of Gordonibacter faecihominis, Paraeggerthella hongkongensis, Parvibacter caecicola,Slackia equolifaciens, Slackia faecicanis, and Slackia isoflavoniconvertens.</title>
        <authorList>
            <person name="Danylec N."/>
            <person name="Stoll D.A."/>
            <person name="Dotsch A."/>
            <person name="Huch M."/>
        </authorList>
    </citation>
    <scope>NUCLEOTIDE SEQUENCE</scope>
    <source>
        <strain evidence="5">DSM 24851</strain>
    </source>
</reference>
<dbReference type="Proteomes" id="UP000269591">
    <property type="component" value="Unassembled WGS sequence"/>
</dbReference>
<reference evidence="6" key="1">
    <citation type="submission" date="2018-05" db="EMBL/GenBank/DDBJ databases">
        <title>Genome Sequencing of selected type strains of the family Eggerthellaceae.</title>
        <authorList>
            <person name="Danylec N."/>
            <person name="Stoll D.A."/>
            <person name="Doetsch A."/>
            <person name="Huch M."/>
        </authorList>
    </citation>
    <scope>NUCLEOTIDE SEQUENCE [LARGE SCALE GENOMIC DNA]</scope>
    <source>
        <strain evidence="6">DSM 24851</strain>
    </source>
</reference>
<feature type="transmembrane region" description="Helical" evidence="1">
    <location>
        <begin position="89"/>
        <end position="112"/>
    </location>
</feature>
<evidence type="ECO:0000313" key="5">
    <source>
        <dbReference type="EMBL" id="RNL39073.1"/>
    </source>
</evidence>
<keyword evidence="6" id="KW-1185">Reference proteome</keyword>
<dbReference type="InterPro" id="IPR043831">
    <property type="entry name" value="DUF5808"/>
</dbReference>
<evidence type="ECO:0000259" key="3">
    <source>
        <dbReference type="Pfam" id="PF19124"/>
    </source>
</evidence>
<reference evidence="4" key="4">
    <citation type="submission" date="2021-09" db="EMBL/GenBank/DDBJ databases">
        <authorList>
            <person name="Gilroy R."/>
        </authorList>
    </citation>
    <scope>NUCLEOTIDE SEQUENCE</scope>
    <source>
        <strain evidence="4">ChiGjej6B6-11269</strain>
    </source>
</reference>
<keyword evidence="1" id="KW-1133">Transmembrane helix</keyword>
<accession>A0A3N0AW17</accession>
<gene>
    <name evidence="5" type="ORF">DMP06_08080</name>
    <name evidence="4" type="ORF">K8U77_07325</name>
</gene>
<feature type="transmembrane region" description="Helical" evidence="1">
    <location>
        <begin position="193"/>
        <end position="215"/>
    </location>
</feature>
<feature type="transmembrane region" description="Helical" evidence="1">
    <location>
        <begin position="55"/>
        <end position="77"/>
    </location>
</feature>
<evidence type="ECO:0000259" key="2">
    <source>
        <dbReference type="Pfam" id="PF07853"/>
    </source>
</evidence>